<feature type="chain" id="PRO_5043009434" description="Alpha-amylase" evidence="16">
    <location>
        <begin position="22"/>
        <end position="716"/>
    </location>
</feature>
<comment type="subunit">
    <text evidence="5">Monomer.</text>
</comment>
<evidence type="ECO:0000256" key="3">
    <source>
        <dbReference type="ARBA" id="ARBA00001923"/>
    </source>
</evidence>
<feature type="domain" description="Alpha-amylase C-terminal" evidence="17">
    <location>
        <begin position="432"/>
        <end position="516"/>
    </location>
</feature>
<evidence type="ECO:0000256" key="1">
    <source>
        <dbReference type="ARBA" id="ARBA00000548"/>
    </source>
</evidence>
<dbReference type="PANTHER" id="PTHR43447">
    <property type="entry name" value="ALPHA-AMYLASE"/>
    <property type="match status" value="1"/>
</dbReference>
<feature type="domain" description="Glycosyl hydrolase family 13 catalytic" evidence="18">
    <location>
        <begin position="37"/>
        <end position="423"/>
    </location>
</feature>
<sequence>FSVIDMLVPLLVAALVAAAAAGDPYEFDESNTLFDRQTMVHLFEWKWEDVAKECENFLQYNGYGAVQISPPNEHIMIYTNNDVPWWVRYQPVSYRLNSRSGKEADFQSMVDRCNKVGVRIIVDGVLNHMVGVGQKSDDPGHGSSGTASYDGRDGVESFPAIPYSSTDFHDSVCHGDIQDSDYQNNADNVRNCRLSGLLDLNHRLTHVRSMTTAYLTSLINMGVAGFRLDASKHMYPEDLQAILEKLPNLKADIFGANQRPFVVHEVIDRGGEAIKVTEYVYIGRYTNFNFGAAVASAIWKQSDVAGLAKLGPGYGYGNLDDHDVLNFIDNHDNQRDANPYVLTYKNGDQYRMGTSFMLAWTYGYTRVMSSFDFQLHDQGPPNEGAPNYATKSPTFNPDNTCDIRSGWVCEHRWPTIRRMTLFRAACQGRAATEIVTESNRIAFAREQSGFFAMNNADSEWNRDFDTTLPAGSYCDVYDGEFTGSACTGATINVDGNGKASVRVPARASIAFSVVSRIGGPPAPPSPPNGNFQKTVVFLQKKTQPGENVFIRGGSAQAHQCSTGPFKQSSDPCAISIIHNSTTPWMYTTYRQWSQGDEFLDFEGEEQRQGTYDGTHATGTPLAYSTNDANSVDFQPLNKYGPDYWFVQVLMDCDKTENGWFELKGYMNGWENDISQSTCSGSIGGSNPLKSSNNHVAKCGAISVFTWNSNSCIVNSF</sequence>
<evidence type="ECO:0000256" key="2">
    <source>
        <dbReference type="ARBA" id="ARBA00001913"/>
    </source>
</evidence>
<dbReference type="SUPFAM" id="SSF51011">
    <property type="entry name" value="Glycosyl hydrolase domain"/>
    <property type="match status" value="1"/>
</dbReference>
<dbReference type="InterPro" id="IPR006047">
    <property type="entry name" value="GH13_cat_dom"/>
</dbReference>
<gene>
    <name evidence="19" type="ORF">PMAYCL1PPCAC_33228</name>
</gene>
<dbReference type="Gene3D" id="3.20.20.80">
    <property type="entry name" value="Glycosidases"/>
    <property type="match status" value="1"/>
</dbReference>
<evidence type="ECO:0000259" key="17">
    <source>
        <dbReference type="SMART" id="SM00632"/>
    </source>
</evidence>
<comment type="similarity">
    <text evidence="4 13">Belongs to the glycosyl hydrolase 13 family.</text>
</comment>
<dbReference type="InterPro" id="IPR006048">
    <property type="entry name" value="A-amylase/branching_C"/>
</dbReference>
<comment type="cofactor">
    <cofactor evidence="3">
        <name>chloride</name>
        <dbReference type="ChEBI" id="CHEBI:17996"/>
    </cofactor>
</comment>
<keyword evidence="11 14" id="KW-0119">Carbohydrate metabolism</keyword>
<dbReference type="Proteomes" id="UP001328107">
    <property type="component" value="Unassembled WGS sequence"/>
</dbReference>
<dbReference type="EC" id="3.2.1.1" evidence="6 14"/>
<dbReference type="EMBL" id="BTRK01000006">
    <property type="protein sequence ID" value="GMR63033.1"/>
    <property type="molecule type" value="Genomic_DNA"/>
</dbReference>
<dbReference type="GO" id="GO:0046872">
    <property type="term" value="F:metal ion binding"/>
    <property type="evidence" value="ECO:0007669"/>
    <property type="project" value="UniProtKB-KW"/>
</dbReference>
<dbReference type="Pfam" id="PF02806">
    <property type="entry name" value="Alpha-amylase_C"/>
    <property type="match status" value="1"/>
</dbReference>
<comment type="caution">
    <text evidence="19">The sequence shown here is derived from an EMBL/GenBank/DDBJ whole genome shotgun (WGS) entry which is preliminary data.</text>
</comment>
<keyword evidence="20" id="KW-1185">Reference proteome</keyword>
<evidence type="ECO:0000256" key="7">
    <source>
        <dbReference type="ARBA" id="ARBA00022723"/>
    </source>
</evidence>
<feature type="non-terminal residue" evidence="19">
    <location>
        <position position="1"/>
    </location>
</feature>
<feature type="signal peptide" evidence="16">
    <location>
        <begin position="1"/>
        <end position="21"/>
    </location>
</feature>
<evidence type="ECO:0000313" key="19">
    <source>
        <dbReference type="EMBL" id="GMR63033.1"/>
    </source>
</evidence>
<keyword evidence="9" id="KW-0106">Calcium</keyword>
<keyword evidence="8 14" id="KW-0378">Hydrolase</keyword>
<evidence type="ECO:0000256" key="6">
    <source>
        <dbReference type="ARBA" id="ARBA00012595"/>
    </source>
</evidence>
<name>A0AAN5DG67_9BILA</name>
<comment type="cofactor">
    <cofactor evidence="2">
        <name>Ca(2+)</name>
        <dbReference type="ChEBI" id="CHEBI:29108"/>
    </cofactor>
</comment>
<keyword evidence="12 14" id="KW-0326">Glycosidase</keyword>
<comment type="catalytic activity">
    <reaction evidence="1 14">
        <text>Endohydrolysis of (1-&gt;4)-alpha-D-glucosidic linkages in polysaccharides containing three or more (1-&gt;4)-alpha-linked D-glucose units.</text>
        <dbReference type="EC" id="3.2.1.1"/>
    </reaction>
</comment>
<dbReference type="CDD" id="cd11317">
    <property type="entry name" value="AmyAc_bac_euk_AmyA"/>
    <property type="match status" value="1"/>
</dbReference>
<dbReference type="Gene3D" id="2.60.40.1180">
    <property type="entry name" value="Golgi alpha-mannosidase II"/>
    <property type="match status" value="1"/>
</dbReference>
<organism evidence="19 20">
    <name type="scientific">Pristionchus mayeri</name>
    <dbReference type="NCBI Taxonomy" id="1317129"/>
    <lineage>
        <taxon>Eukaryota</taxon>
        <taxon>Metazoa</taxon>
        <taxon>Ecdysozoa</taxon>
        <taxon>Nematoda</taxon>
        <taxon>Chromadorea</taxon>
        <taxon>Rhabditida</taxon>
        <taxon>Rhabditina</taxon>
        <taxon>Diplogasteromorpha</taxon>
        <taxon>Diplogasteroidea</taxon>
        <taxon>Neodiplogasteridae</taxon>
        <taxon>Pristionchus</taxon>
    </lineage>
</organism>
<dbReference type="AlphaFoldDB" id="A0AAN5DG67"/>
<evidence type="ECO:0000256" key="14">
    <source>
        <dbReference type="RuleBase" id="RU361134"/>
    </source>
</evidence>
<evidence type="ECO:0000256" key="15">
    <source>
        <dbReference type="SAM" id="MobiDB-lite"/>
    </source>
</evidence>
<evidence type="ECO:0000256" key="8">
    <source>
        <dbReference type="ARBA" id="ARBA00022801"/>
    </source>
</evidence>
<dbReference type="GO" id="GO:0005975">
    <property type="term" value="P:carbohydrate metabolic process"/>
    <property type="evidence" value="ECO:0007669"/>
    <property type="project" value="InterPro"/>
</dbReference>
<protein>
    <recommendedName>
        <fullName evidence="6 14">Alpha-amylase</fullName>
        <ecNumber evidence="6 14">3.2.1.1</ecNumber>
    </recommendedName>
</protein>
<evidence type="ECO:0000256" key="5">
    <source>
        <dbReference type="ARBA" id="ARBA00011245"/>
    </source>
</evidence>
<dbReference type="InterPro" id="IPR006046">
    <property type="entry name" value="Alpha_amylase"/>
</dbReference>
<accession>A0AAN5DG67</accession>
<dbReference type="SUPFAM" id="SSF51445">
    <property type="entry name" value="(Trans)glycosidases"/>
    <property type="match status" value="1"/>
</dbReference>
<feature type="region of interest" description="Disordered" evidence="15">
    <location>
        <begin position="132"/>
        <end position="151"/>
    </location>
</feature>
<dbReference type="SMART" id="SM00632">
    <property type="entry name" value="Aamy_C"/>
    <property type="match status" value="1"/>
</dbReference>
<evidence type="ECO:0000256" key="11">
    <source>
        <dbReference type="ARBA" id="ARBA00023277"/>
    </source>
</evidence>
<evidence type="ECO:0000313" key="20">
    <source>
        <dbReference type="Proteomes" id="UP001328107"/>
    </source>
</evidence>
<reference evidence="20" key="1">
    <citation type="submission" date="2022-10" db="EMBL/GenBank/DDBJ databases">
        <title>Genome assembly of Pristionchus species.</title>
        <authorList>
            <person name="Yoshida K."/>
            <person name="Sommer R.J."/>
        </authorList>
    </citation>
    <scope>NUCLEOTIDE SEQUENCE [LARGE SCALE GENOMIC DNA]</scope>
    <source>
        <strain evidence="20">RS5460</strain>
    </source>
</reference>
<evidence type="ECO:0000256" key="12">
    <source>
        <dbReference type="ARBA" id="ARBA00023295"/>
    </source>
</evidence>
<dbReference type="InterPro" id="IPR017853">
    <property type="entry name" value="GH"/>
</dbReference>
<evidence type="ECO:0000256" key="13">
    <source>
        <dbReference type="RuleBase" id="RU003615"/>
    </source>
</evidence>
<dbReference type="GO" id="GO:0004556">
    <property type="term" value="F:alpha-amylase activity"/>
    <property type="evidence" value="ECO:0007669"/>
    <property type="project" value="UniProtKB-UniRule"/>
</dbReference>
<dbReference type="PRINTS" id="PR00110">
    <property type="entry name" value="ALPHAAMYLASE"/>
</dbReference>
<evidence type="ECO:0000256" key="16">
    <source>
        <dbReference type="SAM" id="SignalP"/>
    </source>
</evidence>
<keyword evidence="10" id="KW-0868">Chloride</keyword>
<evidence type="ECO:0000256" key="9">
    <source>
        <dbReference type="ARBA" id="ARBA00022837"/>
    </source>
</evidence>
<evidence type="ECO:0000259" key="18">
    <source>
        <dbReference type="SMART" id="SM00642"/>
    </source>
</evidence>
<evidence type="ECO:0000256" key="10">
    <source>
        <dbReference type="ARBA" id="ARBA00023214"/>
    </source>
</evidence>
<dbReference type="InterPro" id="IPR013780">
    <property type="entry name" value="Glyco_hydro_b"/>
</dbReference>
<dbReference type="InterPro" id="IPR031319">
    <property type="entry name" value="A-amylase_C"/>
</dbReference>
<dbReference type="Pfam" id="PF00128">
    <property type="entry name" value="Alpha-amylase"/>
    <property type="match status" value="1"/>
</dbReference>
<keyword evidence="7" id="KW-0479">Metal-binding</keyword>
<proteinExistence type="inferred from homology"/>
<keyword evidence="16" id="KW-0732">Signal</keyword>
<evidence type="ECO:0000256" key="4">
    <source>
        <dbReference type="ARBA" id="ARBA00008061"/>
    </source>
</evidence>
<dbReference type="SMART" id="SM00642">
    <property type="entry name" value="Aamy"/>
    <property type="match status" value="1"/>
</dbReference>